<dbReference type="RefSeq" id="WP_251796549.1">
    <property type="nucleotide sequence ID" value="NZ_JAMQOL010000003.1"/>
</dbReference>
<dbReference type="PROSITE" id="PS50240">
    <property type="entry name" value="TRYPSIN_DOM"/>
    <property type="match status" value="1"/>
</dbReference>
<keyword evidence="2 4" id="KW-0732">Signal</keyword>
<evidence type="ECO:0000256" key="4">
    <source>
        <dbReference type="SAM" id="SignalP"/>
    </source>
</evidence>
<dbReference type="SUPFAM" id="SSF69318">
    <property type="entry name" value="Integrin alpha N-terminal domain"/>
    <property type="match status" value="1"/>
</dbReference>
<dbReference type="PRINTS" id="PR00722">
    <property type="entry name" value="CHYMOTRYPSIN"/>
</dbReference>
<gene>
    <name evidence="6" type="ORF">LXN57_03605</name>
</gene>
<name>A0ABT0XS95_9ACTN</name>
<dbReference type="PANTHER" id="PTHR24276:SF98">
    <property type="entry name" value="FI18310P1-RELATED"/>
    <property type="match status" value="1"/>
</dbReference>
<dbReference type="PANTHER" id="PTHR24276">
    <property type="entry name" value="POLYSERASE-RELATED"/>
    <property type="match status" value="1"/>
</dbReference>
<dbReference type="Gene3D" id="2.40.10.10">
    <property type="entry name" value="Trypsin-like serine proteases"/>
    <property type="match status" value="1"/>
</dbReference>
<feature type="domain" description="Peptidase S1" evidence="5">
    <location>
        <begin position="28"/>
        <end position="244"/>
    </location>
</feature>
<proteinExistence type="inferred from homology"/>
<dbReference type="InterPro" id="IPR050430">
    <property type="entry name" value="Peptidase_S1"/>
</dbReference>
<dbReference type="Gene3D" id="2.40.128.340">
    <property type="match status" value="3"/>
</dbReference>
<evidence type="ECO:0000313" key="7">
    <source>
        <dbReference type="Proteomes" id="UP001523216"/>
    </source>
</evidence>
<dbReference type="EMBL" id="JAMQOL010000003">
    <property type="protein sequence ID" value="MCM4076649.1"/>
    <property type="molecule type" value="Genomic_DNA"/>
</dbReference>
<feature type="signal peptide" evidence="4">
    <location>
        <begin position="1"/>
        <end position="27"/>
    </location>
</feature>
<dbReference type="GO" id="GO:0016787">
    <property type="term" value="F:hydrolase activity"/>
    <property type="evidence" value="ECO:0007669"/>
    <property type="project" value="UniProtKB-KW"/>
</dbReference>
<evidence type="ECO:0000256" key="3">
    <source>
        <dbReference type="ARBA" id="ARBA00023157"/>
    </source>
</evidence>
<dbReference type="EC" id="3.4.21.-" evidence="6"/>
<dbReference type="InterPro" id="IPR001314">
    <property type="entry name" value="Peptidase_S1A"/>
</dbReference>
<dbReference type="InterPro" id="IPR009003">
    <property type="entry name" value="Peptidase_S1_PA"/>
</dbReference>
<dbReference type="Pfam" id="PF00089">
    <property type="entry name" value="Trypsin"/>
    <property type="match status" value="1"/>
</dbReference>
<dbReference type="InterPro" id="IPR001254">
    <property type="entry name" value="Trypsin_dom"/>
</dbReference>
<protein>
    <submittedName>
        <fullName evidence="6">Trypsin-like serine protease</fullName>
        <ecNumber evidence="6">3.4.21.-</ecNumber>
    </submittedName>
</protein>
<evidence type="ECO:0000259" key="5">
    <source>
        <dbReference type="PROSITE" id="PS50240"/>
    </source>
</evidence>
<dbReference type="SMART" id="SM00020">
    <property type="entry name" value="Tryp_SPc"/>
    <property type="match status" value="1"/>
</dbReference>
<dbReference type="InterPro" id="IPR043504">
    <property type="entry name" value="Peptidase_S1_PA_chymotrypsin"/>
</dbReference>
<keyword evidence="3" id="KW-1015">Disulfide bond</keyword>
<organism evidence="6 7">
    <name type="scientific">Paractinoplanes hotanensis</name>
    <dbReference type="NCBI Taxonomy" id="2906497"/>
    <lineage>
        <taxon>Bacteria</taxon>
        <taxon>Bacillati</taxon>
        <taxon>Actinomycetota</taxon>
        <taxon>Actinomycetes</taxon>
        <taxon>Micromonosporales</taxon>
        <taxon>Micromonosporaceae</taxon>
        <taxon>Paractinoplanes</taxon>
    </lineage>
</organism>
<dbReference type="InterPro" id="IPR028994">
    <property type="entry name" value="Integrin_alpha_N"/>
</dbReference>
<reference evidence="6 7" key="1">
    <citation type="submission" date="2022-06" db="EMBL/GenBank/DDBJ databases">
        <title>Actinoplanes abujensis sp. nov., isolated from Nigerian arid soil.</title>
        <authorList>
            <person name="Ding P."/>
        </authorList>
    </citation>
    <scope>NUCLEOTIDE SEQUENCE [LARGE SCALE GENOMIC DNA]</scope>
    <source>
        <strain evidence="7">TRM88002</strain>
    </source>
</reference>
<keyword evidence="6" id="KW-0378">Hydrolase</keyword>
<comment type="similarity">
    <text evidence="1">Belongs to the peptidase S1 family.</text>
</comment>
<comment type="caution">
    <text evidence="6">The sequence shown here is derived from an EMBL/GenBank/DDBJ whole genome shotgun (WGS) entry which is preliminary data.</text>
</comment>
<dbReference type="SUPFAM" id="SSF50494">
    <property type="entry name" value="Trypsin-like serine proteases"/>
    <property type="match status" value="1"/>
</dbReference>
<accession>A0ABT0XS95</accession>
<evidence type="ECO:0000256" key="2">
    <source>
        <dbReference type="ARBA" id="ARBA00022729"/>
    </source>
</evidence>
<dbReference type="Proteomes" id="UP001523216">
    <property type="component" value="Unassembled WGS sequence"/>
</dbReference>
<feature type="chain" id="PRO_5046467157" evidence="4">
    <location>
        <begin position="28"/>
        <end position="597"/>
    </location>
</feature>
<dbReference type="InterPro" id="IPR013517">
    <property type="entry name" value="FG-GAP"/>
</dbReference>
<evidence type="ECO:0000256" key="1">
    <source>
        <dbReference type="ARBA" id="ARBA00007664"/>
    </source>
</evidence>
<sequence length="597" mass="62046">MRKTSILAGLSAAVLTGVLAGSIPAYGVVDGAEVADGTYGFVAHLAIGAPGVGRACTGALIDPQWVITAAACFGQPTAGKPAEATTVTLSRADLTGSAGQVRTATRLVPHPDRDVVLVKLNQPTTIAPVALGTTAPGEGEVLRLAGYGRTATRWVPDRLHTAQFTVGTVGTALLDVTGVEPGQPSLCKGDAGGPALRESGGTVQLVALHHASWQGGCFGSDETRRGATETRIDDLAGWIRGVAPGGLAQDHRDDVTLVYGYATGAAGPFTFTTAANGAMTARGGFKSADGAYNVAKMKVLRGDFNGDDIVDQAILNSAADGTLSLDTFLAGPGGTYSGALRSWTSNRFGSYDQMLLTSGDFNGDGRTDIASFYNYADKSVGLFTWLARADGTFGTPTGSWRTAASPVWGEIARMQVFSGDFDADGRTDIGSFYKYADNSVGLLSWTANPAGGFAAPVRGWHVPATPYWGDPKRMTIAAGDFNGDGRGDVAGFYGYADGRLSMLTFTAKADGGFNNAFSSWKSTTSSWGSWERTRFTAGDFNGDGRDDLAALYGYSDGSIGLHTLVANEQGGFATPVGSYNSAGFGSYDRIHFSEDQK</sequence>
<dbReference type="Pfam" id="PF13517">
    <property type="entry name" value="FG-GAP_3"/>
    <property type="match status" value="2"/>
</dbReference>
<evidence type="ECO:0000313" key="6">
    <source>
        <dbReference type="EMBL" id="MCM4076649.1"/>
    </source>
</evidence>
<keyword evidence="7" id="KW-1185">Reference proteome</keyword>